<evidence type="ECO:0008006" key="3">
    <source>
        <dbReference type="Google" id="ProtNLM"/>
    </source>
</evidence>
<reference evidence="1" key="1">
    <citation type="submission" date="2021-03" db="EMBL/GenBank/DDBJ databases">
        <authorList>
            <person name="Jaffe A."/>
        </authorList>
    </citation>
    <scope>NUCLEOTIDE SEQUENCE</scope>
    <source>
        <strain evidence="1">RIFCSPLOWO2_01_FULL_58_19</strain>
    </source>
</reference>
<dbReference type="Proteomes" id="UP000678237">
    <property type="component" value="Unassembled WGS sequence"/>
</dbReference>
<comment type="caution">
    <text evidence="1">The sequence shown here is derived from an EMBL/GenBank/DDBJ whole genome shotgun (WGS) entry which is preliminary data.</text>
</comment>
<sequence>MIKKKELEALKPYPVFTARDLADTLHKGIDYAYLVAHRLKKAGVLHEIEKGKYTLETDSFLVASWIVWPSYISCWAALNYHKLTEQLPFTIHVITTRKRKKKIVSYGNARIEFIKIKETAFTGFQRTTYQGREIFLAEKEKAIVDALATRKMSLAEAVDIIKNNKRKINRDRLLLHAKKARGWAKKLREALHAQA</sequence>
<dbReference type="EMBL" id="JAGVWE010000007">
    <property type="protein sequence ID" value="MBS3063761.1"/>
    <property type="molecule type" value="Genomic_DNA"/>
</dbReference>
<organism evidence="1 2">
    <name type="scientific">Candidatus Iainarchaeum sp</name>
    <dbReference type="NCBI Taxonomy" id="3101447"/>
    <lineage>
        <taxon>Archaea</taxon>
        <taxon>Candidatus Iainarchaeota</taxon>
        <taxon>Candidatus Iainarchaeia</taxon>
        <taxon>Candidatus Iainarchaeales</taxon>
        <taxon>Candidatus Iainarchaeaceae</taxon>
        <taxon>Candidatus Iainarchaeum</taxon>
    </lineage>
</organism>
<evidence type="ECO:0000313" key="2">
    <source>
        <dbReference type="Proteomes" id="UP000678237"/>
    </source>
</evidence>
<evidence type="ECO:0000313" key="1">
    <source>
        <dbReference type="EMBL" id="MBS3063761.1"/>
    </source>
</evidence>
<dbReference type="AlphaFoldDB" id="A0A8T4L9Z1"/>
<reference evidence="1" key="2">
    <citation type="submission" date="2021-05" db="EMBL/GenBank/DDBJ databases">
        <title>Protein family content uncovers lineage relationships and bacterial pathway maintenance mechanisms in DPANN archaea.</title>
        <authorList>
            <person name="Castelle C.J."/>
            <person name="Meheust R."/>
            <person name="Jaffe A.L."/>
            <person name="Seitz K."/>
            <person name="Gong X."/>
            <person name="Baker B.J."/>
            <person name="Banfield J.F."/>
        </authorList>
    </citation>
    <scope>NUCLEOTIDE SEQUENCE</scope>
    <source>
        <strain evidence="1">RIFCSPLOWO2_01_FULL_58_19</strain>
    </source>
</reference>
<name>A0A8T4L9Z1_9ARCH</name>
<gene>
    <name evidence="1" type="ORF">J4203_07920</name>
</gene>
<protein>
    <recommendedName>
        <fullName evidence="3">AbiEi antitoxin C-terminal domain-containing protein</fullName>
    </recommendedName>
</protein>
<accession>A0A8T4L9Z1</accession>
<proteinExistence type="predicted"/>